<keyword evidence="3" id="KW-1185">Reference proteome</keyword>
<evidence type="ECO:0000313" key="3">
    <source>
        <dbReference type="Proteomes" id="UP000184267"/>
    </source>
</evidence>
<dbReference type="EMBL" id="MNAD01001539">
    <property type="protein sequence ID" value="OJT04576.1"/>
    <property type="molecule type" value="Genomic_DNA"/>
</dbReference>
<gene>
    <name evidence="2" type="ORF">TRAPUB_4846</name>
</gene>
<evidence type="ECO:0000256" key="1">
    <source>
        <dbReference type="SAM" id="MobiDB-lite"/>
    </source>
</evidence>
<accession>A0A1M2VAJ2</accession>
<feature type="region of interest" description="Disordered" evidence="1">
    <location>
        <begin position="595"/>
        <end position="664"/>
    </location>
</feature>
<evidence type="ECO:0000313" key="2">
    <source>
        <dbReference type="EMBL" id="OJT04576.1"/>
    </source>
</evidence>
<reference evidence="2 3" key="1">
    <citation type="submission" date="2016-10" db="EMBL/GenBank/DDBJ databases">
        <title>Genome sequence of the basidiomycete white-rot fungus Trametes pubescens.</title>
        <authorList>
            <person name="Makela M.R."/>
            <person name="Granchi Z."/>
            <person name="Peng M."/>
            <person name="De Vries R.P."/>
            <person name="Grigoriev I."/>
            <person name="Riley R."/>
            <person name="Hilden K."/>
        </authorList>
    </citation>
    <scope>NUCLEOTIDE SEQUENCE [LARGE SCALE GENOMIC DNA]</scope>
    <source>
        <strain evidence="2 3">FBCC735</strain>
    </source>
</reference>
<protein>
    <submittedName>
        <fullName evidence="2">Uncharacterized protein</fullName>
    </submittedName>
</protein>
<sequence>MSTFEPATVRTLCANTVPAKDRNTFIRKWNKNRRLVTPEITPDCTYLKPLNVVHPFFYPELSRCPQCDFDKVQWNGWTPTGHREVHGVSYEETAIGVQLRCGECQERHENAVKEGSYLKEAGKEPKYCWATTNTLYWERKEHWELPTVTISLDATFRTASKATIVDDNQARKRLFTGGLHTVINENNLILAFRFCQTQLNAEIEEMLGGLKRRYMICVLGGMKNPVRSEVARSIVDAILKSRANEHAPARYWSKEEQETRLVSAYEKWATQGGVWNAAADKTHADQLEHVQKGCLARLRDDIRSDGSRIEGSHKGWNGLQRSHASGIESLTALCYDFVLRRNLRIELSGAGTNPTPFVLSTYGSHHVHLVNACARMWNKLIVPKSNKPPPAGLRPLPELIPADSGETFGLVKAGAAVIDYQNLVPIKTEPLDDLIDLSSQDPAHTTDLCNELGIDPALMLIPQQHGDSRAVTDSAPLGHRSHSIAMGTPLPSLMSRASEDGHDSNSAITLAGPVSGSSGRNITATLARTLVLHADPVPATSSNASLILSATTNTQTSLLADAPAVGFSMVTNTIEESTVPSVGDVINIDAADATGDRVRADPSSGKGKGKKRRAIEADLSDAPVAPRPLSETDGSPAKKIRTSSMSSTSAVLSPLPSSSKLSIASSSYSSDRKPRASLALHPFFLPPPSSDSPATCLLPSLSIVGLTRSQRVMSVLGGIDTRSLAFARNESDVFFLFMRLRAEHKWASYNMSPSKWVAAASIYNTEVDRLNVQKSKTMVRKTPRALMEKLGEVETRILARLASNDYQSKQSGNEKFWREHCHAVALTKTDTTSSGGPRRKVHTCSRCKRIMWAGPEGAQSNHKKGFCSDGVKQKPPKFEKTLAGGQKINALERLPPWPQPAGIFTSGTSFNARRFLEAVQELHDKVVVQNDLGGERAMEHLALSAMLQDRLLVVPATDASPFAALFELFETLQLHDCPPECLVEHDGARYLRINYLDDNGGAAAHSVSHL</sequence>
<dbReference type="OMA" id="MAVVDNC"/>
<proteinExistence type="predicted"/>
<feature type="compositionally biased region" description="Low complexity" evidence="1">
    <location>
        <begin position="642"/>
        <end position="664"/>
    </location>
</feature>
<name>A0A1M2VAJ2_TRAPU</name>
<dbReference type="OrthoDB" id="2803586at2759"/>
<organism evidence="2 3">
    <name type="scientific">Trametes pubescens</name>
    <name type="common">White-rot fungus</name>
    <dbReference type="NCBI Taxonomy" id="154538"/>
    <lineage>
        <taxon>Eukaryota</taxon>
        <taxon>Fungi</taxon>
        <taxon>Dikarya</taxon>
        <taxon>Basidiomycota</taxon>
        <taxon>Agaricomycotina</taxon>
        <taxon>Agaricomycetes</taxon>
        <taxon>Polyporales</taxon>
        <taxon>Polyporaceae</taxon>
        <taxon>Trametes</taxon>
    </lineage>
</organism>
<dbReference type="AlphaFoldDB" id="A0A1M2VAJ2"/>
<dbReference type="Proteomes" id="UP000184267">
    <property type="component" value="Unassembled WGS sequence"/>
</dbReference>
<comment type="caution">
    <text evidence="2">The sequence shown here is derived from an EMBL/GenBank/DDBJ whole genome shotgun (WGS) entry which is preliminary data.</text>
</comment>